<name>A0AAE3SJI3_9BACT</name>
<accession>A0AAE3SJI3</accession>
<gene>
    <name evidence="1" type="ORF">OM074_09055</name>
</gene>
<dbReference type="EMBL" id="JAPDPI010000015">
    <property type="protein sequence ID" value="MCW3805775.1"/>
    <property type="molecule type" value="Genomic_DNA"/>
</dbReference>
<keyword evidence="2" id="KW-1185">Reference proteome</keyword>
<proteinExistence type="predicted"/>
<sequence length="79" mass="9197">MEGLSINKESSKDDIIKELMVLFIPYAKELINSGADFSYMNMFADNFREQLQNITNFNEHEIFEILNEACDASWKSQII</sequence>
<reference evidence="1" key="1">
    <citation type="submission" date="2022-10" db="EMBL/GenBank/DDBJ databases">
        <authorList>
            <person name="Yu W.X."/>
        </authorList>
    </citation>
    <scope>NUCLEOTIDE SEQUENCE</scope>
    <source>
        <strain evidence="1">D04</strain>
    </source>
</reference>
<protein>
    <submittedName>
        <fullName evidence="1">Uncharacterized protein</fullName>
    </submittedName>
</protein>
<comment type="caution">
    <text evidence="1">The sequence shown here is derived from an EMBL/GenBank/DDBJ whole genome shotgun (WGS) entry which is preliminary data.</text>
</comment>
<evidence type="ECO:0000313" key="1">
    <source>
        <dbReference type="EMBL" id="MCW3805775.1"/>
    </source>
</evidence>
<dbReference type="AlphaFoldDB" id="A0AAE3SJI3"/>
<evidence type="ECO:0000313" key="2">
    <source>
        <dbReference type="Proteomes" id="UP001207408"/>
    </source>
</evidence>
<dbReference type="Proteomes" id="UP001207408">
    <property type="component" value="Unassembled WGS sequence"/>
</dbReference>
<organism evidence="1 2">
    <name type="scientific">Plebeiibacterium marinum</name>
    <dbReference type="NCBI Taxonomy" id="2992111"/>
    <lineage>
        <taxon>Bacteria</taxon>
        <taxon>Pseudomonadati</taxon>
        <taxon>Bacteroidota</taxon>
        <taxon>Bacteroidia</taxon>
        <taxon>Marinilabiliales</taxon>
        <taxon>Marinilabiliaceae</taxon>
        <taxon>Plebeiibacterium</taxon>
    </lineage>
</organism>
<dbReference type="RefSeq" id="WP_301199141.1">
    <property type="nucleotide sequence ID" value="NZ_JAPDPI010000015.1"/>
</dbReference>